<feature type="domain" description="Dihydroxy-acid/6-phosphogluconate dehydratase N-terminal" evidence="6">
    <location>
        <begin position="50"/>
        <end position="360"/>
    </location>
</feature>
<proteinExistence type="inferred from homology"/>
<evidence type="ECO:0000259" key="7">
    <source>
        <dbReference type="Pfam" id="PF24877"/>
    </source>
</evidence>
<dbReference type="Pfam" id="PF24877">
    <property type="entry name" value="ILV_EDD_C"/>
    <property type="match status" value="1"/>
</dbReference>
<dbReference type="GO" id="GO:0046872">
    <property type="term" value="F:metal ion binding"/>
    <property type="evidence" value="ECO:0007669"/>
    <property type="project" value="UniProtKB-KW"/>
</dbReference>
<dbReference type="EMBL" id="CAADIE010000020">
    <property type="protein sequence ID" value="VFR43720.1"/>
    <property type="molecule type" value="Genomic_DNA"/>
</dbReference>
<dbReference type="SUPFAM" id="SSF143975">
    <property type="entry name" value="IlvD/EDD N-terminal domain-like"/>
    <property type="match status" value="1"/>
</dbReference>
<dbReference type="InterPro" id="IPR020558">
    <property type="entry name" value="DiOHA_6PGluconate_deHydtase_CS"/>
</dbReference>
<gene>
    <name evidence="8" type="ORF">BER1_0512</name>
    <name evidence="9" type="ORF">BER2_0512</name>
</gene>
<dbReference type="EMBL" id="CAADIH010000021">
    <property type="protein sequence ID" value="VFR45454.1"/>
    <property type="molecule type" value="Genomic_DNA"/>
</dbReference>
<evidence type="ECO:0000259" key="6">
    <source>
        <dbReference type="Pfam" id="PF00920"/>
    </source>
</evidence>
<dbReference type="InterPro" id="IPR042096">
    <property type="entry name" value="Dihydro-acid_dehy_C"/>
</dbReference>
<dbReference type="Pfam" id="PF00920">
    <property type="entry name" value="ILVD_EDD_N"/>
    <property type="match status" value="1"/>
</dbReference>
<dbReference type="PANTHER" id="PTHR43183:SF1">
    <property type="entry name" value="HYPOTHETICAL DIHYDROXY-ACID DEHYDRATASE (EUROFUNG)-RELATED"/>
    <property type="match status" value="1"/>
</dbReference>
<keyword evidence="3" id="KW-0408">Iron</keyword>
<dbReference type="PANTHER" id="PTHR43183">
    <property type="entry name" value="HYPOTHETICAL DIHYDROXYACID DEHYDRATASE (EUROFUNG)-RELATED"/>
    <property type="match status" value="1"/>
</dbReference>
<dbReference type="InterPro" id="IPR052352">
    <property type="entry name" value="Sugar_Degrad_Dehydratases"/>
</dbReference>
<dbReference type="InterPro" id="IPR056740">
    <property type="entry name" value="ILV_EDD_C"/>
</dbReference>
<keyword evidence="2" id="KW-0479">Metal-binding</keyword>
<dbReference type="PROSITE" id="PS00886">
    <property type="entry name" value="ILVD_EDD_1"/>
    <property type="match status" value="1"/>
</dbReference>
<evidence type="ECO:0000313" key="9">
    <source>
        <dbReference type="EMBL" id="VFR45454.1"/>
    </source>
</evidence>
<dbReference type="FunFam" id="3.50.30.80:FF:000001">
    <property type="entry name" value="Dihydroxy-acid dehydratase"/>
    <property type="match status" value="1"/>
</dbReference>
<reference evidence="9" key="1">
    <citation type="submission" date="2019-03" db="EMBL/GenBank/DDBJ databases">
        <authorList>
            <person name="Danneels B."/>
        </authorList>
    </citation>
    <scope>NUCLEOTIDE SEQUENCE</scope>
</reference>
<evidence type="ECO:0000256" key="3">
    <source>
        <dbReference type="ARBA" id="ARBA00023004"/>
    </source>
</evidence>
<evidence type="ECO:0000256" key="4">
    <source>
        <dbReference type="ARBA" id="ARBA00023014"/>
    </source>
</evidence>
<dbReference type="AlphaFoldDB" id="A0A484R4L2"/>
<dbReference type="InterPro" id="IPR000581">
    <property type="entry name" value="ILV_EDD_N"/>
</dbReference>
<accession>A0A484R4L2</accession>
<sequence length="584" mass="62333">MSQDNSNRDDDQSTSGLRKGLTNYGDAGFSLFLRKAFIKGAGYTDDALARPVVGIIDTGSAYNPCHGNAPQLVEAVKRGVLMSGGLPMPFPTISVHESFSQPTSMYLRNLMSMDTEEMIRAQPMDAVVLIGGCDKTVPAQLMGAASAGVPAIQLVTGSMLTGGHRGERVGACTDCRRFWGKYRADEIDGEEIADVNNQLVASVGTCSVMGTASTMACMTEALGMMLPGSAAPPAVTADRMRYAEQTGVTAVTMARNRLTPDKIMTPAAFENALRVLLAIGGSTNGVVHMTAVAGRLGFDIDMKQLDKMSRETPVLVDLKPSGQHYMEDLHKAGGVPALLRELRPLLRLEALTVTGRTLGEELDDARPPFTQHVIRTVADPIYPQGGIAVLEGNLAPGGAIIKQSAAAPALMEHEGRAVVFENAEDMANRIDDPDLDVNADDVLVLKNIGPTGAPGMPEAGYLPIPKKLARQGVKDMVRISDGRMSGTAAGTIVLHVTPEAAVGGTLAYVQNGDRIRLSVAKREISLLVDEAELARRRAEKPVVRPEAGRGYRKLFLQTVTQADKGVDFDFLRSEENNGKIPESR</sequence>
<feature type="domain" description="Dihydroxy-acid/6-phosphogluconate dehydratase C-terminal" evidence="7">
    <location>
        <begin position="373"/>
        <end position="565"/>
    </location>
</feature>
<comment type="similarity">
    <text evidence="1">Belongs to the IlvD/Edd family.</text>
</comment>
<dbReference type="EC" id="4.2.1.9" evidence="9"/>
<dbReference type="GO" id="GO:0051536">
    <property type="term" value="F:iron-sulfur cluster binding"/>
    <property type="evidence" value="ECO:0007669"/>
    <property type="project" value="UniProtKB-KW"/>
</dbReference>
<dbReference type="Gene3D" id="3.50.30.80">
    <property type="entry name" value="IlvD/EDD C-terminal domain-like"/>
    <property type="match status" value="1"/>
</dbReference>
<dbReference type="GO" id="GO:0004160">
    <property type="term" value="F:dihydroxy-acid dehydratase activity"/>
    <property type="evidence" value="ECO:0007669"/>
    <property type="project" value="UniProtKB-EC"/>
</dbReference>
<dbReference type="InterPro" id="IPR037237">
    <property type="entry name" value="IlvD/EDD_N"/>
</dbReference>
<dbReference type="SUPFAM" id="SSF52016">
    <property type="entry name" value="LeuD/IlvD-like"/>
    <property type="match status" value="1"/>
</dbReference>
<evidence type="ECO:0000256" key="2">
    <source>
        <dbReference type="ARBA" id="ARBA00022723"/>
    </source>
</evidence>
<protein>
    <submittedName>
        <fullName evidence="9">Dihydroxy-acid dehydratase</fullName>
        <ecNumber evidence="9">4.2.1.9</ecNumber>
    </submittedName>
</protein>
<name>A0A484R4L2_9ZZZZ</name>
<keyword evidence="4" id="KW-0411">Iron-sulfur</keyword>
<dbReference type="NCBIfam" id="NF004784">
    <property type="entry name" value="PRK06131.1"/>
    <property type="match status" value="1"/>
</dbReference>
<evidence type="ECO:0000313" key="8">
    <source>
        <dbReference type="EMBL" id="VFR43720.1"/>
    </source>
</evidence>
<evidence type="ECO:0000256" key="1">
    <source>
        <dbReference type="ARBA" id="ARBA00006486"/>
    </source>
</evidence>
<keyword evidence="5 9" id="KW-0456">Lyase</keyword>
<evidence type="ECO:0000256" key="5">
    <source>
        <dbReference type="ARBA" id="ARBA00023239"/>
    </source>
</evidence>
<organism evidence="9">
    <name type="scientific">plant metagenome</name>
    <dbReference type="NCBI Taxonomy" id="1297885"/>
    <lineage>
        <taxon>unclassified sequences</taxon>
        <taxon>metagenomes</taxon>
        <taxon>organismal metagenomes</taxon>
    </lineage>
</organism>